<evidence type="ECO:0000313" key="6">
    <source>
        <dbReference type="Proteomes" id="UP000532936"/>
    </source>
</evidence>
<accession>A0A7W6A294</accession>
<keyword evidence="2" id="KW-1133">Transmembrane helix</keyword>
<evidence type="ECO:0000259" key="3">
    <source>
        <dbReference type="Pfam" id="PF04773"/>
    </source>
</evidence>
<dbReference type="EMBL" id="JACIDA010000001">
    <property type="protein sequence ID" value="MBB3870936.1"/>
    <property type="molecule type" value="Genomic_DNA"/>
</dbReference>
<gene>
    <name evidence="5" type="ORF">GGR11_000450</name>
</gene>
<feature type="transmembrane region" description="Helical" evidence="2">
    <location>
        <begin position="86"/>
        <end position="110"/>
    </location>
</feature>
<dbReference type="PANTHER" id="PTHR30273">
    <property type="entry name" value="PERIPLASMIC SIGNAL SENSOR AND SIGMA FACTOR ACTIVATOR FECR-RELATED"/>
    <property type="match status" value="1"/>
</dbReference>
<dbReference type="Pfam" id="PF04773">
    <property type="entry name" value="FecR"/>
    <property type="match status" value="1"/>
</dbReference>
<feature type="domain" description="FecR protein" evidence="3">
    <location>
        <begin position="117"/>
        <end position="208"/>
    </location>
</feature>
<evidence type="ECO:0000256" key="1">
    <source>
        <dbReference type="SAM" id="MobiDB-lite"/>
    </source>
</evidence>
<dbReference type="PANTHER" id="PTHR30273:SF2">
    <property type="entry name" value="PROTEIN FECR"/>
    <property type="match status" value="1"/>
</dbReference>
<dbReference type="InterPro" id="IPR032623">
    <property type="entry name" value="FecR_N"/>
</dbReference>
<organism evidence="5 6">
    <name type="scientific">Brevundimonas mediterranea</name>
    <dbReference type="NCBI Taxonomy" id="74329"/>
    <lineage>
        <taxon>Bacteria</taxon>
        <taxon>Pseudomonadati</taxon>
        <taxon>Pseudomonadota</taxon>
        <taxon>Alphaproteobacteria</taxon>
        <taxon>Caulobacterales</taxon>
        <taxon>Caulobacteraceae</taxon>
        <taxon>Brevundimonas</taxon>
    </lineage>
</organism>
<dbReference type="GO" id="GO:0016989">
    <property type="term" value="F:sigma factor antagonist activity"/>
    <property type="evidence" value="ECO:0007669"/>
    <property type="project" value="TreeGrafter"/>
</dbReference>
<protein>
    <submittedName>
        <fullName evidence="5">Transmembrane sensor</fullName>
    </submittedName>
</protein>
<dbReference type="Pfam" id="PF16220">
    <property type="entry name" value="DUF4880"/>
    <property type="match status" value="1"/>
</dbReference>
<comment type="caution">
    <text evidence="5">The sequence shown here is derived from an EMBL/GenBank/DDBJ whole genome shotgun (WGS) entry which is preliminary data.</text>
</comment>
<sequence>MMSRAPRHVAPIDREAARWLAEQDGGLLDAVGEERLKTWLKTPANARAFARAQSLWRDMGQAAHPAVPAWRARSERRSRRTSIPRIGRSGLPIATGLAAAVVLACMMLDVPTRLHADVLTRPGEQRTLRLDDGSVVQVNTDSAIELAYTPDRRTVRLLRGEAAFTVAPDARRPFTVEAGGGSATALGTRFVVRRRAAMTQVSVTEHAVRVATRSGSVTTPENMTSTYRPNQAPSAPTPSSPDVDAWTQGWLVFEDRPLAEVVEEIARYSPTPITVFGRAVRNRHVSGAFRIDQPSRTLARLEQTLGVRATRLPGGAVIIHG</sequence>
<keyword evidence="2" id="KW-0472">Membrane</keyword>
<proteinExistence type="predicted"/>
<dbReference type="Gene3D" id="2.60.120.1440">
    <property type="match status" value="1"/>
</dbReference>
<dbReference type="RefSeq" id="WP_183195214.1">
    <property type="nucleotide sequence ID" value="NZ_JACIDA010000001.1"/>
</dbReference>
<reference evidence="5 6" key="1">
    <citation type="submission" date="2020-08" db="EMBL/GenBank/DDBJ databases">
        <title>Genomic Encyclopedia of Type Strains, Phase IV (KMG-IV): sequencing the most valuable type-strain genomes for metagenomic binning, comparative biology and taxonomic classification.</title>
        <authorList>
            <person name="Goeker M."/>
        </authorList>
    </citation>
    <scope>NUCLEOTIDE SEQUENCE [LARGE SCALE GENOMIC DNA]</scope>
    <source>
        <strain evidence="5 6">DSM 14878</strain>
    </source>
</reference>
<name>A0A7W6A294_9CAUL</name>
<feature type="compositionally biased region" description="Polar residues" evidence="1">
    <location>
        <begin position="213"/>
        <end position="234"/>
    </location>
</feature>
<evidence type="ECO:0000313" key="5">
    <source>
        <dbReference type="EMBL" id="MBB3870936.1"/>
    </source>
</evidence>
<feature type="domain" description="FecR N-terminal" evidence="4">
    <location>
        <begin position="14"/>
        <end position="55"/>
    </location>
</feature>
<feature type="region of interest" description="Disordered" evidence="1">
    <location>
        <begin position="212"/>
        <end position="241"/>
    </location>
</feature>
<dbReference type="PIRSF" id="PIRSF018266">
    <property type="entry name" value="FecR"/>
    <property type="match status" value="1"/>
</dbReference>
<evidence type="ECO:0000256" key="2">
    <source>
        <dbReference type="SAM" id="Phobius"/>
    </source>
</evidence>
<dbReference type="InterPro" id="IPR012373">
    <property type="entry name" value="Ferrdict_sens_TM"/>
</dbReference>
<dbReference type="AlphaFoldDB" id="A0A7W6A294"/>
<dbReference type="Gene3D" id="3.55.50.30">
    <property type="match status" value="1"/>
</dbReference>
<dbReference type="InterPro" id="IPR006860">
    <property type="entry name" value="FecR"/>
</dbReference>
<evidence type="ECO:0000259" key="4">
    <source>
        <dbReference type="Pfam" id="PF16220"/>
    </source>
</evidence>
<keyword evidence="2 5" id="KW-0812">Transmembrane</keyword>
<dbReference type="Proteomes" id="UP000532936">
    <property type="component" value="Unassembled WGS sequence"/>
</dbReference>